<protein>
    <recommendedName>
        <fullName evidence="4">Hydrophobin</fullName>
    </recommendedName>
</protein>
<dbReference type="Proteomes" id="UP000054279">
    <property type="component" value="Unassembled WGS sequence"/>
</dbReference>
<name>A0A0C9UEE3_SPHS4</name>
<feature type="signal peptide" evidence="1">
    <location>
        <begin position="1"/>
        <end position="16"/>
    </location>
</feature>
<keyword evidence="1" id="KW-0732">Signal</keyword>
<sequence length="115" mass="11735">MFKAIILSSLAIFAAAHDGPAPTTVTTTVTVTVPAATVTTIAHDAQCYNTLGAADSIPIVGSIFGFLDIVLDILSVIVGLGYTPITILDYLAVSVKERTALSNPCAALITASTAL</sequence>
<dbReference type="CDD" id="cd23507">
    <property type="entry name" value="hydrophobin_I"/>
    <property type="match status" value="1"/>
</dbReference>
<evidence type="ECO:0008006" key="4">
    <source>
        <dbReference type="Google" id="ProtNLM"/>
    </source>
</evidence>
<organism evidence="2 3">
    <name type="scientific">Sphaerobolus stellatus (strain SS14)</name>
    <dbReference type="NCBI Taxonomy" id="990650"/>
    <lineage>
        <taxon>Eukaryota</taxon>
        <taxon>Fungi</taxon>
        <taxon>Dikarya</taxon>
        <taxon>Basidiomycota</taxon>
        <taxon>Agaricomycotina</taxon>
        <taxon>Agaricomycetes</taxon>
        <taxon>Phallomycetidae</taxon>
        <taxon>Geastrales</taxon>
        <taxon>Sphaerobolaceae</taxon>
        <taxon>Sphaerobolus</taxon>
    </lineage>
</organism>
<proteinExistence type="predicted"/>
<evidence type="ECO:0000313" key="3">
    <source>
        <dbReference type="Proteomes" id="UP000054279"/>
    </source>
</evidence>
<feature type="chain" id="PRO_5002204116" description="Hydrophobin" evidence="1">
    <location>
        <begin position="17"/>
        <end position="115"/>
    </location>
</feature>
<reference evidence="2 3" key="1">
    <citation type="submission" date="2014-06" db="EMBL/GenBank/DDBJ databases">
        <title>Evolutionary Origins and Diversification of the Mycorrhizal Mutualists.</title>
        <authorList>
            <consortium name="DOE Joint Genome Institute"/>
            <consortium name="Mycorrhizal Genomics Consortium"/>
            <person name="Kohler A."/>
            <person name="Kuo A."/>
            <person name="Nagy L.G."/>
            <person name="Floudas D."/>
            <person name="Copeland A."/>
            <person name="Barry K.W."/>
            <person name="Cichocki N."/>
            <person name="Veneault-Fourrey C."/>
            <person name="LaButti K."/>
            <person name="Lindquist E.A."/>
            <person name="Lipzen A."/>
            <person name="Lundell T."/>
            <person name="Morin E."/>
            <person name="Murat C."/>
            <person name="Riley R."/>
            <person name="Ohm R."/>
            <person name="Sun H."/>
            <person name="Tunlid A."/>
            <person name="Henrissat B."/>
            <person name="Grigoriev I.V."/>
            <person name="Hibbett D.S."/>
            <person name="Martin F."/>
        </authorList>
    </citation>
    <scope>NUCLEOTIDE SEQUENCE [LARGE SCALE GENOMIC DNA]</scope>
    <source>
        <strain evidence="2 3">SS14</strain>
    </source>
</reference>
<accession>A0A0C9UEE3</accession>
<evidence type="ECO:0000256" key="1">
    <source>
        <dbReference type="SAM" id="SignalP"/>
    </source>
</evidence>
<keyword evidence="3" id="KW-1185">Reference proteome</keyword>
<dbReference type="HOGENOM" id="CLU_2110542_0_0_1"/>
<dbReference type="EMBL" id="KN837137">
    <property type="protein sequence ID" value="KIJ41358.1"/>
    <property type="molecule type" value="Genomic_DNA"/>
</dbReference>
<evidence type="ECO:0000313" key="2">
    <source>
        <dbReference type="EMBL" id="KIJ41358.1"/>
    </source>
</evidence>
<dbReference type="AlphaFoldDB" id="A0A0C9UEE3"/>
<gene>
    <name evidence="2" type="ORF">M422DRAFT_255549</name>
</gene>